<name>A0A1F7WZ74_9BACT</name>
<feature type="transmembrane region" description="Helical" evidence="2">
    <location>
        <begin position="12"/>
        <end position="30"/>
    </location>
</feature>
<feature type="coiled-coil region" evidence="1">
    <location>
        <begin position="36"/>
        <end position="84"/>
    </location>
</feature>
<keyword evidence="2" id="KW-1133">Transmembrane helix</keyword>
<proteinExistence type="predicted"/>
<dbReference type="EMBL" id="MGFQ01000057">
    <property type="protein sequence ID" value="OGM08106.1"/>
    <property type="molecule type" value="Genomic_DNA"/>
</dbReference>
<sequence length="110" mass="12766">MVVDKVNKFLSYVKWIGLILIAIGVFILIIKYSRGKSGQKENIEKKIKEAEAIQNKTEEDLKKINELHEEKKKIETEIEATNKRYVDAVEVLKSKPSTVSESYNKLKNIW</sequence>
<evidence type="ECO:0000313" key="3">
    <source>
        <dbReference type="EMBL" id="OGM08106.1"/>
    </source>
</evidence>
<evidence type="ECO:0000256" key="2">
    <source>
        <dbReference type="SAM" id="Phobius"/>
    </source>
</evidence>
<evidence type="ECO:0000313" key="4">
    <source>
        <dbReference type="Proteomes" id="UP000176939"/>
    </source>
</evidence>
<reference evidence="3 4" key="1">
    <citation type="journal article" date="2016" name="Nat. Commun.">
        <title>Thousands of microbial genomes shed light on interconnected biogeochemical processes in an aquifer system.</title>
        <authorList>
            <person name="Anantharaman K."/>
            <person name="Brown C.T."/>
            <person name="Hug L.A."/>
            <person name="Sharon I."/>
            <person name="Castelle C.J."/>
            <person name="Probst A.J."/>
            <person name="Thomas B.C."/>
            <person name="Singh A."/>
            <person name="Wilkins M.J."/>
            <person name="Karaoz U."/>
            <person name="Brodie E.L."/>
            <person name="Williams K.H."/>
            <person name="Hubbard S.S."/>
            <person name="Banfield J.F."/>
        </authorList>
    </citation>
    <scope>NUCLEOTIDE SEQUENCE [LARGE SCALE GENOMIC DNA]</scope>
</reference>
<protein>
    <submittedName>
        <fullName evidence="3">Uncharacterized protein</fullName>
    </submittedName>
</protein>
<dbReference type="AlphaFoldDB" id="A0A1F7WZ74"/>
<dbReference type="Proteomes" id="UP000176939">
    <property type="component" value="Unassembled WGS sequence"/>
</dbReference>
<keyword evidence="1" id="KW-0175">Coiled coil</keyword>
<evidence type="ECO:0000256" key="1">
    <source>
        <dbReference type="SAM" id="Coils"/>
    </source>
</evidence>
<keyword evidence="2" id="KW-0472">Membrane</keyword>
<gene>
    <name evidence="3" type="ORF">A2Z67_03705</name>
</gene>
<keyword evidence="2" id="KW-0812">Transmembrane</keyword>
<comment type="caution">
    <text evidence="3">The sequence shown here is derived from an EMBL/GenBank/DDBJ whole genome shotgun (WGS) entry which is preliminary data.</text>
</comment>
<accession>A0A1F7WZ74</accession>
<organism evidence="3 4">
    <name type="scientific">Candidatus Woesebacteria bacterium RBG_13_36_22</name>
    <dbReference type="NCBI Taxonomy" id="1802478"/>
    <lineage>
        <taxon>Bacteria</taxon>
        <taxon>Candidatus Woeseibacteriota</taxon>
    </lineage>
</organism>